<dbReference type="GO" id="GO:0000290">
    <property type="term" value="P:deadenylation-dependent decapping of nuclear-transcribed mRNA"/>
    <property type="evidence" value="ECO:0007669"/>
    <property type="project" value="InterPro"/>
</dbReference>
<dbReference type="GO" id="GO:0005634">
    <property type="term" value="C:nucleus"/>
    <property type="evidence" value="ECO:0007669"/>
    <property type="project" value="TreeGrafter"/>
</dbReference>
<dbReference type="PANTHER" id="PTHR12978">
    <property type="entry name" value="HISTIDINE TRIAD HIT PROTEIN MEMBER"/>
    <property type="match status" value="1"/>
</dbReference>
<protein>
    <submittedName>
        <fullName evidence="2">Uncharacterized protein</fullName>
    </submittedName>
</protein>
<dbReference type="InterPro" id="IPR036265">
    <property type="entry name" value="HIT-like_sf"/>
</dbReference>
<dbReference type="Proteomes" id="UP000664940">
    <property type="component" value="Unassembled WGS sequence"/>
</dbReference>
<organism evidence="2 3">
    <name type="scientific">Phyllostomus discolor</name>
    <name type="common">pale spear-nosed bat</name>
    <dbReference type="NCBI Taxonomy" id="89673"/>
    <lineage>
        <taxon>Eukaryota</taxon>
        <taxon>Metazoa</taxon>
        <taxon>Chordata</taxon>
        <taxon>Craniata</taxon>
        <taxon>Vertebrata</taxon>
        <taxon>Euteleostomi</taxon>
        <taxon>Mammalia</taxon>
        <taxon>Eutheria</taxon>
        <taxon>Laurasiatheria</taxon>
        <taxon>Chiroptera</taxon>
        <taxon>Yangochiroptera</taxon>
        <taxon>Phyllostomidae</taxon>
        <taxon>Phyllostominae</taxon>
        <taxon>Phyllostomus</taxon>
    </lineage>
</organism>
<dbReference type="AlphaFoldDB" id="A0A833Z1E1"/>
<dbReference type="EMBL" id="JABVXQ010000012">
    <property type="protein sequence ID" value="KAF6084368.1"/>
    <property type="molecule type" value="Genomic_DNA"/>
</dbReference>
<dbReference type="Pfam" id="PF11969">
    <property type="entry name" value="DcpS_C"/>
    <property type="match status" value="1"/>
</dbReference>
<sequence length="134" mass="14655">MTEGCPGGNVAYEETEEMRLEENDQKTKGRVSKSSEDSTMSNATEPQVSTGLENQDPSDDFVLIPDLNGNPQHLDDLYLIATCHCQDIKWPWDLTSEHLSLLSNTLQDGQAAILWAAQRPPPSVPSLPALSACT</sequence>
<name>A0A833Z1E1_9CHIR</name>
<dbReference type="PANTHER" id="PTHR12978:SF0">
    <property type="entry name" value="M7GPPPX DIPHOSPHATASE"/>
    <property type="match status" value="1"/>
</dbReference>
<dbReference type="SUPFAM" id="SSF54197">
    <property type="entry name" value="HIT-like"/>
    <property type="match status" value="1"/>
</dbReference>
<evidence type="ECO:0000313" key="2">
    <source>
        <dbReference type="EMBL" id="KAF6084368.1"/>
    </source>
</evidence>
<proteinExistence type="predicted"/>
<feature type="compositionally biased region" description="Basic and acidic residues" evidence="1">
    <location>
        <begin position="17"/>
        <end position="27"/>
    </location>
</feature>
<dbReference type="InterPro" id="IPR008594">
    <property type="entry name" value="DcpS/DCS2"/>
</dbReference>
<evidence type="ECO:0000256" key="1">
    <source>
        <dbReference type="SAM" id="MobiDB-lite"/>
    </source>
</evidence>
<dbReference type="Gene3D" id="3.30.428.10">
    <property type="entry name" value="HIT-like"/>
    <property type="match status" value="1"/>
</dbReference>
<dbReference type="GO" id="GO:0016787">
    <property type="term" value="F:hydrolase activity"/>
    <property type="evidence" value="ECO:0007669"/>
    <property type="project" value="InterPro"/>
</dbReference>
<accession>A0A833Z1E1</accession>
<reference evidence="2 3" key="1">
    <citation type="journal article" date="2020" name="Nature">
        <title>Six reference-quality genomes reveal evolution of bat adaptations.</title>
        <authorList>
            <person name="Jebb D."/>
            <person name="Huang Z."/>
            <person name="Pippel M."/>
            <person name="Hughes G.M."/>
            <person name="Lavrichenko K."/>
            <person name="Devanna P."/>
            <person name="Winkler S."/>
            <person name="Jermiin L.S."/>
            <person name="Skirmuntt E.C."/>
            <person name="Katzourakis A."/>
            <person name="Burkitt-Gray L."/>
            <person name="Ray D.A."/>
            <person name="Sullivan K.A.M."/>
            <person name="Roscito J.G."/>
            <person name="Kirilenko B.M."/>
            <person name="Davalos L.M."/>
            <person name="Corthals A.P."/>
            <person name="Power M.L."/>
            <person name="Jones G."/>
            <person name="Ransome R.D."/>
            <person name="Dechmann D.K.N."/>
            <person name="Locatelli A.G."/>
            <person name="Puechmaille S.J."/>
            <person name="Fedrigo O."/>
            <person name="Jarvis E.D."/>
            <person name="Hiller M."/>
            <person name="Vernes S.C."/>
            <person name="Myers E.W."/>
            <person name="Teeling E.C."/>
        </authorList>
    </citation>
    <scope>NUCLEOTIDE SEQUENCE [LARGE SCALE GENOMIC DNA]</scope>
    <source>
        <strain evidence="2">Bat1K_MPI-CBG_1</strain>
    </source>
</reference>
<evidence type="ECO:0000313" key="3">
    <source>
        <dbReference type="Proteomes" id="UP000664940"/>
    </source>
</evidence>
<feature type="region of interest" description="Disordered" evidence="1">
    <location>
        <begin position="1"/>
        <end position="61"/>
    </location>
</feature>
<dbReference type="GO" id="GO:0000340">
    <property type="term" value="F:RNA 7-methylguanosine cap binding"/>
    <property type="evidence" value="ECO:0007669"/>
    <property type="project" value="TreeGrafter"/>
</dbReference>
<dbReference type="GO" id="GO:0000932">
    <property type="term" value="C:P-body"/>
    <property type="evidence" value="ECO:0007669"/>
    <property type="project" value="TreeGrafter"/>
</dbReference>
<gene>
    <name evidence="2" type="ORF">HJG60_008638</name>
</gene>
<feature type="compositionally biased region" description="Polar residues" evidence="1">
    <location>
        <begin position="37"/>
        <end position="55"/>
    </location>
</feature>
<comment type="caution">
    <text evidence="2">The sequence shown here is derived from an EMBL/GenBank/DDBJ whole genome shotgun (WGS) entry which is preliminary data.</text>
</comment>